<accession>A0A813GQ12</accession>
<evidence type="ECO:0000313" key="2">
    <source>
        <dbReference type="EMBL" id="CAE8627103.1"/>
    </source>
</evidence>
<gene>
    <name evidence="2" type="ORF">PGLA1383_LOCUS43942</name>
</gene>
<evidence type="ECO:0000256" key="1">
    <source>
        <dbReference type="SAM" id="MobiDB-lite"/>
    </source>
</evidence>
<feature type="region of interest" description="Disordered" evidence="1">
    <location>
        <begin position="223"/>
        <end position="266"/>
    </location>
</feature>
<protein>
    <submittedName>
        <fullName evidence="2">Uncharacterized protein</fullName>
    </submittedName>
</protein>
<feature type="non-terminal residue" evidence="2">
    <location>
        <position position="1"/>
    </location>
</feature>
<sequence>MYPPRTRPRSPSPPYRPRATRLGLREETVSRGIPLPGIVAPAACLQLQAPSRRSFAAGAEGSLLSLCGGCLVERHISGAQEILCGPRSRPLTCFASSPCGRLWAVGESYAATRHGQVTIVSQDDSQPVMQLSVGFKRGVRNVAWAASGELLACIAEEGGDQAGDQQLIVWSWPAGERLAMSACGRGTLDLAGSLQVPAFVTVGTVGARTWTLLEPQELVTYSGTRARSPGSSRGSTGSGGSSLPLRLFPRPLPVGATPSGRRRSADDGATAATWGLACDVFLATRQGSIWACNVECKTQSHVCSRELGRK</sequence>
<dbReference type="InterPro" id="IPR011044">
    <property type="entry name" value="Quino_amine_DH_bsu"/>
</dbReference>
<feature type="compositionally biased region" description="Low complexity" evidence="1">
    <location>
        <begin position="223"/>
        <end position="249"/>
    </location>
</feature>
<dbReference type="Gene3D" id="2.130.10.10">
    <property type="entry name" value="YVTN repeat-like/Quinoprotein amine dehydrogenase"/>
    <property type="match status" value="1"/>
</dbReference>
<name>A0A813GQ12_POLGL</name>
<reference evidence="2" key="1">
    <citation type="submission" date="2021-02" db="EMBL/GenBank/DDBJ databases">
        <authorList>
            <person name="Dougan E. K."/>
            <person name="Rhodes N."/>
            <person name="Thang M."/>
            <person name="Chan C."/>
        </authorList>
    </citation>
    <scope>NUCLEOTIDE SEQUENCE</scope>
</reference>
<dbReference type="Proteomes" id="UP000654075">
    <property type="component" value="Unassembled WGS sequence"/>
</dbReference>
<organism evidence="2 3">
    <name type="scientific">Polarella glacialis</name>
    <name type="common">Dinoflagellate</name>
    <dbReference type="NCBI Taxonomy" id="89957"/>
    <lineage>
        <taxon>Eukaryota</taxon>
        <taxon>Sar</taxon>
        <taxon>Alveolata</taxon>
        <taxon>Dinophyceae</taxon>
        <taxon>Suessiales</taxon>
        <taxon>Suessiaceae</taxon>
        <taxon>Polarella</taxon>
    </lineage>
</organism>
<evidence type="ECO:0000313" key="3">
    <source>
        <dbReference type="Proteomes" id="UP000654075"/>
    </source>
</evidence>
<dbReference type="InterPro" id="IPR015943">
    <property type="entry name" value="WD40/YVTN_repeat-like_dom_sf"/>
</dbReference>
<proteinExistence type="predicted"/>
<dbReference type="AlphaFoldDB" id="A0A813GQ12"/>
<dbReference type="SUPFAM" id="SSF50969">
    <property type="entry name" value="YVTN repeat-like/Quinoprotein amine dehydrogenase"/>
    <property type="match status" value="1"/>
</dbReference>
<keyword evidence="3" id="KW-1185">Reference proteome</keyword>
<dbReference type="EMBL" id="CAJNNV010029105">
    <property type="protein sequence ID" value="CAE8627103.1"/>
    <property type="molecule type" value="Genomic_DNA"/>
</dbReference>
<comment type="caution">
    <text evidence="2">The sequence shown here is derived from an EMBL/GenBank/DDBJ whole genome shotgun (WGS) entry which is preliminary data.</text>
</comment>